<dbReference type="PROSITE" id="PS50106">
    <property type="entry name" value="PDZ"/>
    <property type="match status" value="1"/>
</dbReference>
<dbReference type="STRING" id="478744.SAMN05444359_10554"/>
<evidence type="ECO:0000313" key="5">
    <source>
        <dbReference type="EMBL" id="SEQ05816.1"/>
    </source>
</evidence>
<dbReference type="EMBL" id="FOFB01000005">
    <property type="protein sequence ID" value="SEQ05816.1"/>
    <property type="molecule type" value="Genomic_DNA"/>
</dbReference>
<dbReference type="PANTHER" id="PTHR43343:SF3">
    <property type="entry name" value="PROTEASE DO-LIKE 8, CHLOROPLASTIC"/>
    <property type="match status" value="1"/>
</dbReference>
<evidence type="ECO:0000313" key="6">
    <source>
        <dbReference type="Proteomes" id="UP000199021"/>
    </source>
</evidence>
<organism evidence="5 6">
    <name type="scientific">Neolewinella agarilytica</name>
    <dbReference type="NCBI Taxonomy" id="478744"/>
    <lineage>
        <taxon>Bacteria</taxon>
        <taxon>Pseudomonadati</taxon>
        <taxon>Bacteroidota</taxon>
        <taxon>Saprospiria</taxon>
        <taxon>Saprospirales</taxon>
        <taxon>Lewinellaceae</taxon>
        <taxon>Neolewinella</taxon>
    </lineage>
</organism>
<dbReference type="InterPro" id="IPR001940">
    <property type="entry name" value="Peptidase_S1C"/>
</dbReference>
<dbReference type="InterPro" id="IPR051201">
    <property type="entry name" value="Chloro_Bact_Ser_Proteases"/>
</dbReference>
<dbReference type="SUPFAM" id="SSF50156">
    <property type="entry name" value="PDZ domain-like"/>
    <property type="match status" value="1"/>
</dbReference>
<dbReference type="InterPro" id="IPR001478">
    <property type="entry name" value="PDZ"/>
</dbReference>
<proteinExistence type="predicted"/>
<dbReference type="PRINTS" id="PR00834">
    <property type="entry name" value="PROTEASES2C"/>
</dbReference>
<evidence type="ECO:0000259" key="4">
    <source>
        <dbReference type="PROSITE" id="PS50106"/>
    </source>
</evidence>
<keyword evidence="1 5" id="KW-0645">Protease</keyword>
<dbReference type="InterPro" id="IPR009003">
    <property type="entry name" value="Peptidase_S1_PA"/>
</dbReference>
<dbReference type="FunCoup" id="A0A1H9CX38">
    <property type="interactions" value="437"/>
</dbReference>
<dbReference type="GO" id="GO:0004252">
    <property type="term" value="F:serine-type endopeptidase activity"/>
    <property type="evidence" value="ECO:0007669"/>
    <property type="project" value="InterPro"/>
</dbReference>
<evidence type="ECO:0000256" key="3">
    <source>
        <dbReference type="SAM" id="SignalP"/>
    </source>
</evidence>
<feature type="domain" description="PDZ" evidence="4">
    <location>
        <begin position="277"/>
        <end position="331"/>
    </location>
</feature>
<gene>
    <name evidence="5" type="ORF">SAMN05444359_10554</name>
</gene>
<dbReference type="GO" id="GO:0006508">
    <property type="term" value="P:proteolysis"/>
    <property type="evidence" value="ECO:0007669"/>
    <property type="project" value="UniProtKB-KW"/>
</dbReference>
<feature type="signal peptide" evidence="3">
    <location>
        <begin position="1"/>
        <end position="23"/>
    </location>
</feature>
<protein>
    <submittedName>
        <fullName evidence="5">Do/DeqQ family serine protease</fullName>
    </submittedName>
</protein>
<dbReference type="InParanoid" id="A0A1H9CX38"/>
<evidence type="ECO:0000256" key="1">
    <source>
        <dbReference type="ARBA" id="ARBA00022670"/>
    </source>
</evidence>
<dbReference type="SMART" id="SM00228">
    <property type="entry name" value="PDZ"/>
    <property type="match status" value="1"/>
</dbReference>
<dbReference type="Gene3D" id="2.40.10.120">
    <property type="match status" value="1"/>
</dbReference>
<dbReference type="Pfam" id="PF13180">
    <property type="entry name" value="PDZ_2"/>
    <property type="match status" value="1"/>
</dbReference>
<dbReference type="Gene3D" id="2.30.42.10">
    <property type="match status" value="1"/>
</dbReference>
<keyword evidence="2" id="KW-0378">Hydrolase</keyword>
<accession>A0A1H9CX38</accession>
<dbReference type="Pfam" id="PF13365">
    <property type="entry name" value="Trypsin_2"/>
    <property type="match status" value="1"/>
</dbReference>
<dbReference type="AlphaFoldDB" id="A0A1H9CX38"/>
<name>A0A1H9CX38_9BACT</name>
<sequence>MKVSQLITLFACCLLSAALALLAQQTFFAPAVSAPDSSSLSVAERNDVARRSFAKGLPADFTTSAKAVTPAVVFLRAYPSSVSRFEPGPRGSITGSGVIIDERGLIATNRHVIEDANRIRIVLGDKREYDATLIGEDESTDLALLKIKPEGKLPYLTFGDSDSLQVGEWVLAVGNPFSLNSTVTAGIVSGKGRSIDVLEPEDRIESFIQTDAAVNPGNSGGALVNTSGDLIGINTAILSSSGRHQGFAFAIPGNLAQRVLEDLRDFGEVRRAVLGAYIQGVNAAQAKSLGLKAARGVLITGLRDNSPALRGGLKVDDVITAINGTAINSASEFQEQLSRYRPGDRIRVNYVRNGRALSLKVLLRDKNNNPRKLVGREEVQD</sequence>
<dbReference type="PANTHER" id="PTHR43343">
    <property type="entry name" value="PEPTIDASE S12"/>
    <property type="match status" value="1"/>
</dbReference>
<dbReference type="SUPFAM" id="SSF50494">
    <property type="entry name" value="Trypsin-like serine proteases"/>
    <property type="match status" value="1"/>
</dbReference>
<reference evidence="6" key="1">
    <citation type="submission" date="2016-10" db="EMBL/GenBank/DDBJ databases">
        <authorList>
            <person name="Varghese N."/>
            <person name="Submissions S."/>
        </authorList>
    </citation>
    <scope>NUCLEOTIDE SEQUENCE [LARGE SCALE GENOMIC DNA]</scope>
    <source>
        <strain evidence="6">DSM 24740</strain>
    </source>
</reference>
<dbReference type="InterPro" id="IPR036034">
    <property type="entry name" value="PDZ_sf"/>
</dbReference>
<keyword evidence="6" id="KW-1185">Reference proteome</keyword>
<dbReference type="RefSeq" id="WP_090166303.1">
    <property type="nucleotide sequence ID" value="NZ_FOFB01000005.1"/>
</dbReference>
<dbReference type="Proteomes" id="UP000199021">
    <property type="component" value="Unassembled WGS sequence"/>
</dbReference>
<keyword evidence="3" id="KW-0732">Signal</keyword>
<feature type="chain" id="PRO_5011571327" evidence="3">
    <location>
        <begin position="24"/>
        <end position="381"/>
    </location>
</feature>
<evidence type="ECO:0000256" key="2">
    <source>
        <dbReference type="ARBA" id="ARBA00022801"/>
    </source>
</evidence>
<dbReference type="OrthoDB" id="9758917at2"/>